<protein>
    <submittedName>
        <fullName evidence="2">TPR repeat-containing protein</fullName>
    </submittedName>
</protein>
<evidence type="ECO:0000313" key="2">
    <source>
        <dbReference type="EMBL" id="AIQ92869.1"/>
    </source>
</evidence>
<dbReference type="AlphaFoldDB" id="A0A089QE81"/>
<proteinExistence type="predicted"/>
<dbReference type="eggNOG" id="ENOG503105J">
    <property type="taxonomic scope" value="Bacteria"/>
</dbReference>
<accession>A0A089QE81</accession>
<keyword evidence="3" id="KW-1185">Reference proteome</keyword>
<evidence type="ECO:0000313" key="3">
    <source>
        <dbReference type="Proteomes" id="UP000029492"/>
    </source>
</evidence>
<dbReference type="RefSeq" id="WP_043759701.1">
    <property type="nucleotide sequence ID" value="NZ_CP003811.1"/>
</dbReference>
<gene>
    <name evidence="2" type="ORF">MOC_5114</name>
</gene>
<reference evidence="2 3" key="1">
    <citation type="journal article" date="2014" name="PLoS ONE">
        <title>Genome Information of Methylobacterium oryzae, a Plant-Probiotic Methylotroph in the Phyllosphere.</title>
        <authorList>
            <person name="Kwak M.J."/>
            <person name="Jeong H."/>
            <person name="Madhaiyan M."/>
            <person name="Lee Y."/>
            <person name="Sa T.M."/>
            <person name="Oh T.K."/>
            <person name="Kim J.F."/>
        </authorList>
    </citation>
    <scope>NUCLEOTIDE SEQUENCE [LARGE SCALE GENOMIC DNA]</scope>
    <source>
        <strain evidence="2 3">CBMB20</strain>
    </source>
</reference>
<dbReference type="HOGENOM" id="CLU_2180785_0_0_5"/>
<evidence type="ECO:0000259" key="1">
    <source>
        <dbReference type="Pfam" id="PF19802"/>
    </source>
</evidence>
<dbReference type="EMBL" id="CP003811">
    <property type="protein sequence ID" value="AIQ92869.1"/>
    <property type="molecule type" value="Genomic_DNA"/>
</dbReference>
<dbReference type="KEGG" id="mor:MOC_5114"/>
<organism evidence="2 3">
    <name type="scientific">Methylobacterium oryzae CBMB20</name>
    <dbReference type="NCBI Taxonomy" id="693986"/>
    <lineage>
        <taxon>Bacteria</taxon>
        <taxon>Pseudomonadati</taxon>
        <taxon>Pseudomonadota</taxon>
        <taxon>Alphaproteobacteria</taxon>
        <taxon>Hyphomicrobiales</taxon>
        <taxon>Methylobacteriaceae</taxon>
        <taxon>Methylobacterium</taxon>
    </lineage>
</organism>
<dbReference type="Pfam" id="PF19802">
    <property type="entry name" value="DUF6285"/>
    <property type="match status" value="1"/>
</dbReference>
<name>A0A089QE81_9HYPH</name>
<dbReference type="Proteomes" id="UP000029492">
    <property type="component" value="Chromosome"/>
</dbReference>
<dbReference type="GeneID" id="96607230"/>
<sequence length="120" mass="12017">MSAAFPDAPAGAALLAVARQSLLDEVAPALSGRQRYVLLMAANAMGIVLREIEQEGAAAEAWARVLGVLSAEGDAAEGDAAAPAALVAAIRAGRCDGDAALHAALVETTRIAASIWKAPG</sequence>
<feature type="domain" description="DUF6285" evidence="1">
    <location>
        <begin position="28"/>
        <end position="110"/>
    </location>
</feature>
<dbReference type="InterPro" id="IPR046252">
    <property type="entry name" value="DUF6285"/>
</dbReference>
<dbReference type="STRING" id="693986.MOC_5114"/>